<dbReference type="InterPro" id="IPR006047">
    <property type="entry name" value="GH13_cat_dom"/>
</dbReference>
<keyword evidence="2" id="KW-0808">Transferase</keyword>
<name>A0ABY6AAV3_9GAMM</name>
<organism evidence="4 5">
    <name type="scientific">Thalassolituus hydrocarboniclasticus</name>
    <dbReference type="NCBI Taxonomy" id="2742796"/>
    <lineage>
        <taxon>Bacteria</taxon>
        <taxon>Pseudomonadati</taxon>
        <taxon>Pseudomonadota</taxon>
        <taxon>Gammaproteobacteria</taxon>
        <taxon>Oceanospirillales</taxon>
        <taxon>Oceanospirillaceae</taxon>
        <taxon>Thalassolituus</taxon>
    </lineage>
</organism>
<dbReference type="InterPro" id="IPR013780">
    <property type="entry name" value="Glyco_hydro_b"/>
</dbReference>
<dbReference type="InterPro" id="IPR016377">
    <property type="entry name" value="Sucrose_GGa_phosphorylase-rel"/>
</dbReference>
<protein>
    <submittedName>
        <fullName evidence="4">Sugar phosphorylase</fullName>
    </submittedName>
</protein>
<dbReference type="SMART" id="SM00642">
    <property type="entry name" value="Aamy"/>
    <property type="match status" value="1"/>
</dbReference>
<dbReference type="PANTHER" id="PTHR38784">
    <property type="entry name" value="SUCROSE PHOSPHORYLASE"/>
    <property type="match status" value="1"/>
</dbReference>
<feature type="domain" description="Glycosyl hydrolase family 13 catalytic" evidence="3">
    <location>
        <begin position="76"/>
        <end position="488"/>
    </location>
</feature>
<dbReference type="Gene3D" id="3.90.400.10">
    <property type="entry name" value="Oligo-1,6-glucosidase, Domain 2"/>
    <property type="match status" value="1"/>
</dbReference>
<gene>
    <name evidence="4" type="ORF">HUF19_10670</name>
</gene>
<evidence type="ECO:0000313" key="4">
    <source>
        <dbReference type="EMBL" id="UXD87872.1"/>
    </source>
</evidence>
<dbReference type="EMBL" id="CP054475">
    <property type="protein sequence ID" value="UXD87872.1"/>
    <property type="molecule type" value="Genomic_DNA"/>
</dbReference>
<dbReference type="InterPro" id="IPR045857">
    <property type="entry name" value="O16G_dom_2"/>
</dbReference>
<dbReference type="Gene3D" id="3.20.20.80">
    <property type="entry name" value="Glycosidases"/>
    <property type="match status" value="1"/>
</dbReference>
<evidence type="ECO:0000256" key="2">
    <source>
        <dbReference type="ARBA" id="ARBA00022679"/>
    </source>
</evidence>
<proteinExistence type="predicted"/>
<evidence type="ECO:0000313" key="5">
    <source>
        <dbReference type="Proteomes" id="UP001065322"/>
    </source>
</evidence>
<dbReference type="Gene3D" id="2.60.40.1180">
    <property type="entry name" value="Golgi alpha-mannosidase II"/>
    <property type="match status" value="1"/>
</dbReference>
<dbReference type="RefSeq" id="WP_260996645.1">
    <property type="nucleotide sequence ID" value="NZ_CP054475.1"/>
</dbReference>
<dbReference type="InterPro" id="IPR033746">
    <property type="entry name" value="GGa_phosphorylase"/>
</dbReference>
<accession>A0ABY6AAV3</accession>
<dbReference type="Proteomes" id="UP001065322">
    <property type="component" value="Chromosome"/>
</dbReference>
<dbReference type="Pfam" id="PF00128">
    <property type="entry name" value="Alpha-amylase"/>
    <property type="match status" value="1"/>
</dbReference>
<reference evidence="5" key="1">
    <citation type="submission" date="2020-06" db="EMBL/GenBank/DDBJ databases">
        <title>Thalassolituus marinus alknpb1M-1, a hydrocarbon-degrading bacterium isolated from the deep-sea overlying water using an in-situ strategy from the South China Sea basin.</title>
        <authorList>
            <person name="Dong C."/>
            <person name="Chen Y."/>
            <person name="Shao Z."/>
        </authorList>
    </citation>
    <scope>NUCLEOTIDE SEQUENCE [LARGE SCALE GENOMIC DNA]</scope>
    <source>
        <strain evidence="5">alknpb1M-1</strain>
    </source>
</reference>
<dbReference type="PANTHER" id="PTHR38784:SF1">
    <property type="entry name" value="SUCROSE PHOSPHORYLASE"/>
    <property type="match status" value="1"/>
</dbReference>
<sequence>MNDPILSGFKQRLERIYSERNDLDELAQNILRLCQQFSDNTLRKEKTARAERWSEQDVILITYGHSIQSSGEIPLQTLGDFLRAHLQDTINNVHILPFFPYSSDDGFSVIDYRQVNPDWGSWEDISAIARDFDLMMDLVINHCSRENLWFVDYIANREPYSEYFIEVDPATDVSVVTRPRNTPLLTPVHTHRGVRHVWATFSEDQIDLNFANPAVLLEFIQILLLYVERGARFIRLDAIAFLWKKIGTRCVHLPQTHEVVKLLRDVLAYAAPEAVLITETNVPVAENLSYFGQSDEAHMVYQFGLPPLVLHALNRGNASFLTDWADKIPPLPADCTYLNFTASHDGIGVRPVEGILPEREVQDLIDSMHRFGGFVSMKANPDGSQSPYEINISLFDACMGTRRGSDHFQVQRFLCSQAIMLALRGIPALYIHSLVATPNDLDHVEQTGRTRSINRKIWDKHELECLLNNPVTPQAEVFTELRRMIRIRREQKAFHPDAKQDIVRINSDLFIVKRTSVDNRQTLYALSNVTERILQLPLASLGFLPGGLVDLLSHHEADIAATEILTLAPYQTVWLTQSL</sequence>
<dbReference type="PIRSF" id="PIRSF003059">
    <property type="entry name" value="Sucrose_phosphorylase"/>
    <property type="match status" value="1"/>
</dbReference>
<evidence type="ECO:0000256" key="1">
    <source>
        <dbReference type="ARBA" id="ARBA00022676"/>
    </source>
</evidence>
<keyword evidence="5" id="KW-1185">Reference proteome</keyword>
<keyword evidence="1" id="KW-0328">Glycosyltransferase</keyword>
<evidence type="ECO:0000259" key="3">
    <source>
        <dbReference type="SMART" id="SM00642"/>
    </source>
</evidence>
<dbReference type="CDD" id="cd11356">
    <property type="entry name" value="AmyAc_Sucrose_phosphorylase-like_1"/>
    <property type="match status" value="1"/>
</dbReference>
<dbReference type="SUPFAM" id="SSF51445">
    <property type="entry name" value="(Trans)glycosidases"/>
    <property type="match status" value="1"/>
</dbReference>
<dbReference type="InterPro" id="IPR017853">
    <property type="entry name" value="GH"/>
</dbReference>